<name>A0A6A6XI08_9PLEO</name>
<keyword evidence="3" id="KW-1185">Reference proteome</keyword>
<feature type="region of interest" description="Disordered" evidence="1">
    <location>
        <begin position="1"/>
        <end position="53"/>
    </location>
</feature>
<dbReference type="Proteomes" id="UP000799757">
    <property type="component" value="Unassembled WGS sequence"/>
</dbReference>
<dbReference type="EMBL" id="MU001864">
    <property type="protein sequence ID" value="KAF2795267.1"/>
    <property type="molecule type" value="Genomic_DNA"/>
</dbReference>
<evidence type="ECO:0000256" key="1">
    <source>
        <dbReference type="SAM" id="MobiDB-lite"/>
    </source>
</evidence>
<protein>
    <submittedName>
        <fullName evidence="2">Uncharacterized protein</fullName>
    </submittedName>
</protein>
<feature type="compositionally biased region" description="Basic residues" evidence="1">
    <location>
        <begin position="14"/>
        <end position="24"/>
    </location>
</feature>
<dbReference type="OrthoDB" id="10679172at2759"/>
<accession>A0A6A6XI08</accession>
<dbReference type="AlphaFoldDB" id="A0A6A6XI08"/>
<gene>
    <name evidence="2" type="ORF">K505DRAFT_416562</name>
</gene>
<sequence length="323" mass="36780">MSYIAKSANARSLPRGRPRPRAVKAPRPPSHDTESSPSSHSPVNSATQSTNSCSLPKTGAVCFARRLGVSTTILRTCKQIYGEAIAILYQNGFLVDLDYRKSVLSQSPAVVARLWEEEETPDPVPITIPPAWDVSRITKLHLRIEMHRLRSRLPAHIQTFSYPDLNQMVSLNTLEISVLYTLWSEKWTGRMEKLHDHVRKMAFFRGERENERLSEQLQEFVKYILRSIPKKVNKVVWVDGSEGWRLKRTMPVQLETGLTFLEPLSPSVKPTTPRTCMYVKREVLEMAADEVDVNRGRGLERYRRIVKEVEEEETEPGGGSGRG</sequence>
<evidence type="ECO:0000313" key="2">
    <source>
        <dbReference type="EMBL" id="KAF2795267.1"/>
    </source>
</evidence>
<feature type="compositionally biased region" description="Low complexity" evidence="1">
    <location>
        <begin position="35"/>
        <end position="45"/>
    </location>
</feature>
<evidence type="ECO:0000313" key="3">
    <source>
        <dbReference type="Proteomes" id="UP000799757"/>
    </source>
</evidence>
<proteinExistence type="predicted"/>
<reference evidence="2" key="1">
    <citation type="journal article" date="2020" name="Stud. Mycol.">
        <title>101 Dothideomycetes genomes: a test case for predicting lifestyles and emergence of pathogens.</title>
        <authorList>
            <person name="Haridas S."/>
            <person name="Albert R."/>
            <person name="Binder M."/>
            <person name="Bloem J."/>
            <person name="Labutti K."/>
            <person name="Salamov A."/>
            <person name="Andreopoulos B."/>
            <person name="Baker S."/>
            <person name="Barry K."/>
            <person name="Bills G."/>
            <person name="Bluhm B."/>
            <person name="Cannon C."/>
            <person name="Castanera R."/>
            <person name="Culley D."/>
            <person name="Daum C."/>
            <person name="Ezra D."/>
            <person name="Gonzalez J."/>
            <person name="Henrissat B."/>
            <person name="Kuo A."/>
            <person name="Liang C."/>
            <person name="Lipzen A."/>
            <person name="Lutzoni F."/>
            <person name="Magnuson J."/>
            <person name="Mondo S."/>
            <person name="Nolan M."/>
            <person name="Ohm R."/>
            <person name="Pangilinan J."/>
            <person name="Park H.-J."/>
            <person name="Ramirez L."/>
            <person name="Alfaro M."/>
            <person name="Sun H."/>
            <person name="Tritt A."/>
            <person name="Yoshinaga Y."/>
            <person name="Zwiers L.-H."/>
            <person name="Turgeon B."/>
            <person name="Goodwin S."/>
            <person name="Spatafora J."/>
            <person name="Crous P."/>
            <person name="Grigoriev I."/>
        </authorList>
    </citation>
    <scope>NUCLEOTIDE SEQUENCE</scope>
    <source>
        <strain evidence="2">CBS 109.77</strain>
    </source>
</reference>
<organism evidence="2 3">
    <name type="scientific">Melanomma pulvis-pyrius CBS 109.77</name>
    <dbReference type="NCBI Taxonomy" id="1314802"/>
    <lineage>
        <taxon>Eukaryota</taxon>
        <taxon>Fungi</taxon>
        <taxon>Dikarya</taxon>
        <taxon>Ascomycota</taxon>
        <taxon>Pezizomycotina</taxon>
        <taxon>Dothideomycetes</taxon>
        <taxon>Pleosporomycetidae</taxon>
        <taxon>Pleosporales</taxon>
        <taxon>Melanommataceae</taxon>
        <taxon>Melanomma</taxon>
    </lineage>
</organism>